<sequence length="185" mass="20199">MPSLFFDAEQVSGQNQLKASVQRGIRSRLQEDFNILEEILDQILPKKQNLTQVKCRGQINLLTADGSSILFAQAEDSPFIPTLKEILMLNKDPGMLPKVTVDRGAIKFVLSGANIMCPGLTSKGGSLPEENLPEGTVVAVHAEGKEHPLAIGILKLSTDDIKKVNSGIGIDTFCYLNDPLWNLML</sequence>
<dbReference type="InterPro" id="IPR004521">
    <property type="entry name" value="Uncharacterised_CHP00451"/>
</dbReference>
<reference evidence="5 6" key="1">
    <citation type="journal article" date="2013" name="Curr. Biol.">
        <title>Shared signatures of parasitism and phylogenomics unite Cryptomycota and microsporidia.</title>
        <authorList>
            <person name="James T.Y."/>
            <person name="Pelin A."/>
            <person name="Bonen L."/>
            <person name="Ahrendt S."/>
            <person name="Sain D."/>
            <person name="Corradi N."/>
            <person name="Stajich J.E."/>
        </authorList>
    </citation>
    <scope>NUCLEOTIDE SEQUENCE [LARGE SCALE GENOMIC DNA]</scope>
    <source>
        <strain evidence="5 6">CSF55</strain>
    </source>
</reference>
<dbReference type="GO" id="GO:0003723">
    <property type="term" value="F:RNA binding"/>
    <property type="evidence" value="ECO:0007669"/>
    <property type="project" value="InterPro"/>
</dbReference>
<dbReference type="AlphaFoldDB" id="A0A075AUK9"/>
<dbReference type="GO" id="GO:0005829">
    <property type="term" value="C:cytosol"/>
    <property type="evidence" value="ECO:0007669"/>
    <property type="project" value="EnsemblFungi"/>
</dbReference>
<dbReference type="OMA" id="GVENIHY"/>
<dbReference type="InterPro" id="IPR016437">
    <property type="entry name" value="MCT-1/Tma20"/>
</dbReference>
<dbReference type="Gene3D" id="3.10.400.20">
    <property type="match status" value="1"/>
</dbReference>
<dbReference type="Pfam" id="PF01472">
    <property type="entry name" value="PUA"/>
    <property type="match status" value="1"/>
</dbReference>
<dbReference type="SMART" id="SM00359">
    <property type="entry name" value="PUA"/>
    <property type="match status" value="1"/>
</dbReference>
<comment type="similarity">
    <text evidence="3">Belongs to the TMA20 family.</text>
</comment>
<evidence type="ECO:0000313" key="6">
    <source>
        <dbReference type="Proteomes" id="UP000030755"/>
    </source>
</evidence>
<evidence type="ECO:0000256" key="3">
    <source>
        <dbReference type="PIRNR" id="PIRNR005067"/>
    </source>
</evidence>
<dbReference type="InterPro" id="IPR015947">
    <property type="entry name" value="PUA-like_sf"/>
</dbReference>
<dbReference type="Proteomes" id="UP000030755">
    <property type="component" value="Unassembled WGS sequence"/>
</dbReference>
<keyword evidence="2 3" id="KW-0963">Cytoplasm</keyword>
<name>A0A075AUK9_ROZAC</name>
<dbReference type="PROSITE" id="PS50890">
    <property type="entry name" value="PUA"/>
    <property type="match status" value="1"/>
</dbReference>
<gene>
    <name evidence="5" type="ORF">O9G_001309</name>
</gene>
<dbReference type="SUPFAM" id="SSF88697">
    <property type="entry name" value="PUA domain-like"/>
    <property type="match status" value="1"/>
</dbReference>
<dbReference type="PANTHER" id="PTHR22798:SF0">
    <property type="entry name" value="MALIGNANT T-CELL-AMPLIFIED SEQUENCE 1"/>
    <property type="match status" value="1"/>
</dbReference>
<evidence type="ECO:0000313" key="5">
    <source>
        <dbReference type="EMBL" id="EPZ32407.1"/>
    </source>
</evidence>
<dbReference type="GO" id="GO:0001731">
    <property type="term" value="P:formation of translation preinitiation complex"/>
    <property type="evidence" value="ECO:0007669"/>
    <property type="project" value="TreeGrafter"/>
</dbReference>
<dbReference type="CDD" id="cd11609">
    <property type="entry name" value="MCT1_N"/>
    <property type="match status" value="1"/>
</dbReference>
<dbReference type="NCBIfam" id="TIGR00451">
    <property type="entry name" value="unchar_dom_2"/>
    <property type="match status" value="1"/>
</dbReference>
<dbReference type="PIRSF" id="PIRSF005067">
    <property type="entry name" value="Tma_RNA-bind_prd"/>
    <property type="match status" value="1"/>
</dbReference>
<accession>A0A075AUK9</accession>
<dbReference type="Pfam" id="PF17832">
    <property type="entry name" value="Pre-PUA"/>
    <property type="match status" value="1"/>
</dbReference>
<dbReference type="InterPro" id="IPR041366">
    <property type="entry name" value="Pre-PUA"/>
</dbReference>
<evidence type="ECO:0000256" key="1">
    <source>
        <dbReference type="ARBA" id="ARBA00004496"/>
    </source>
</evidence>
<dbReference type="GO" id="GO:0000184">
    <property type="term" value="P:nuclear-transcribed mRNA catabolic process, nonsense-mediated decay"/>
    <property type="evidence" value="ECO:0007669"/>
    <property type="project" value="EnsemblFungi"/>
</dbReference>
<dbReference type="EMBL" id="KE561154">
    <property type="protein sequence ID" value="EPZ32407.1"/>
    <property type="molecule type" value="Genomic_DNA"/>
</dbReference>
<dbReference type="OrthoDB" id="10249667at2759"/>
<evidence type="ECO:0000256" key="2">
    <source>
        <dbReference type="ARBA" id="ARBA00022490"/>
    </source>
</evidence>
<dbReference type="STRING" id="988480.A0A075AUK9"/>
<dbReference type="HOGENOM" id="CLU_090468_0_1_1"/>
<comment type="function">
    <text evidence="3">Involved in translation.</text>
</comment>
<proteinExistence type="inferred from homology"/>
<dbReference type="CDD" id="cd21155">
    <property type="entry name" value="PUA_MCTS-1-like"/>
    <property type="match status" value="1"/>
</dbReference>
<comment type="subcellular location">
    <subcellularLocation>
        <location evidence="1 3">Cytoplasm</location>
    </subcellularLocation>
</comment>
<protein>
    <recommendedName>
        <fullName evidence="3">Translation machinery-associated protein 20</fullName>
    </recommendedName>
</protein>
<feature type="domain" description="PUA" evidence="4">
    <location>
        <begin position="97"/>
        <end position="177"/>
    </location>
</feature>
<evidence type="ECO:0000259" key="4">
    <source>
        <dbReference type="SMART" id="SM00359"/>
    </source>
</evidence>
<organism evidence="5 6">
    <name type="scientific">Rozella allomycis (strain CSF55)</name>
    <dbReference type="NCBI Taxonomy" id="988480"/>
    <lineage>
        <taxon>Eukaryota</taxon>
        <taxon>Fungi</taxon>
        <taxon>Fungi incertae sedis</taxon>
        <taxon>Cryptomycota</taxon>
        <taxon>Cryptomycota incertae sedis</taxon>
        <taxon>Rozella</taxon>
    </lineage>
</organism>
<keyword evidence="6" id="KW-1185">Reference proteome</keyword>
<dbReference type="PANTHER" id="PTHR22798">
    <property type="entry name" value="MCT-1 PROTEIN"/>
    <property type="match status" value="1"/>
</dbReference>
<dbReference type="GO" id="GO:0042254">
    <property type="term" value="P:ribosome biogenesis"/>
    <property type="evidence" value="ECO:0007669"/>
    <property type="project" value="EnsemblFungi"/>
</dbReference>
<dbReference type="InterPro" id="IPR002478">
    <property type="entry name" value="PUA"/>
</dbReference>